<gene>
    <name evidence="1" type="ORF">HMPREF9456_00511</name>
</gene>
<keyword evidence="2" id="KW-1185">Reference proteome</keyword>
<accession>F8WW22</accession>
<sequence>MLFSHTKEDKSRELFCSLLQIIIEQLQHGVARDQVLEDFIRSIVSDAKSLNNGEKDHCSINRENYEFIIYLKVSQPELINEINLDKISIEQYKKLLIAFEKNKYELV</sequence>
<dbReference type="STRING" id="742767.HMPREF9456_00511"/>
<reference evidence="1 2" key="1">
    <citation type="submission" date="2011-04" db="EMBL/GenBank/DDBJ databases">
        <title>The Genome Sequence of Dysgonomonas mossii DSM 22836.</title>
        <authorList>
            <consortium name="The Broad Institute Genome Sequencing Platform"/>
            <person name="Earl A."/>
            <person name="Ward D."/>
            <person name="Feldgarden M."/>
            <person name="Gevers D."/>
            <person name="Pudlo N."/>
            <person name="Martens E."/>
            <person name="Allen-Vercoe E."/>
            <person name="Young S.K."/>
            <person name="Zeng Q."/>
            <person name="Gargeya S."/>
            <person name="Fitzgerald M."/>
            <person name="Haas B."/>
            <person name="Abouelleil A."/>
            <person name="Alvarado L."/>
            <person name="Arachchi H.M."/>
            <person name="Berlin A."/>
            <person name="Brown A."/>
            <person name="Chapman S.B."/>
            <person name="Chen Z."/>
            <person name="Dunbar C."/>
            <person name="Freedman E."/>
            <person name="Gearin G."/>
            <person name="Gellesch M."/>
            <person name="Goldberg J."/>
            <person name="Griggs A."/>
            <person name="Gujja S."/>
            <person name="Heiman D."/>
            <person name="Howarth C."/>
            <person name="Larson L."/>
            <person name="Lui A."/>
            <person name="MacDonald P.J.P."/>
            <person name="Mehta T."/>
            <person name="Montmayeur A."/>
            <person name="Murphy C."/>
            <person name="Neiman D."/>
            <person name="Pearson M."/>
            <person name="Priest M."/>
            <person name="Roberts A."/>
            <person name="Saif S."/>
            <person name="Shea T."/>
            <person name="Shenoy N."/>
            <person name="Sisk P."/>
            <person name="Stolte C."/>
            <person name="Sykes S."/>
            <person name="Yandava C."/>
            <person name="Wortman J."/>
            <person name="Nusbaum C."/>
            <person name="Birren B."/>
        </authorList>
    </citation>
    <scope>NUCLEOTIDE SEQUENCE [LARGE SCALE GENOMIC DNA]</scope>
    <source>
        <strain evidence="1 2">DSM 22836</strain>
    </source>
</reference>
<dbReference type="RefSeq" id="WP_006841882.1">
    <property type="nucleotide sequence ID" value="NZ_AQWJ01000001.1"/>
</dbReference>
<dbReference type="Proteomes" id="UP000006420">
    <property type="component" value="Unassembled WGS sequence"/>
</dbReference>
<name>F8WW22_9BACT</name>
<protein>
    <submittedName>
        <fullName evidence="1">Uncharacterized protein</fullName>
    </submittedName>
</protein>
<organism evidence="1 2">
    <name type="scientific">Dysgonomonas mossii DSM 22836</name>
    <dbReference type="NCBI Taxonomy" id="742767"/>
    <lineage>
        <taxon>Bacteria</taxon>
        <taxon>Pseudomonadati</taxon>
        <taxon>Bacteroidota</taxon>
        <taxon>Bacteroidia</taxon>
        <taxon>Bacteroidales</taxon>
        <taxon>Dysgonomonadaceae</taxon>
        <taxon>Dysgonomonas</taxon>
    </lineage>
</organism>
<dbReference type="AlphaFoldDB" id="F8WW22"/>
<dbReference type="EMBL" id="ADLW01000001">
    <property type="protein sequence ID" value="EGK06637.1"/>
    <property type="molecule type" value="Genomic_DNA"/>
</dbReference>
<comment type="caution">
    <text evidence="1">The sequence shown here is derived from an EMBL/GenBank/DDBJ whole genome shotgun (WGS) entry which is preliminary data.</text>
</comment>
<evidence type="ECO:0000313" key="1">
    <source>
        <dbReference type="EMBL" id="EGK06637.1"/>
    </source>
</evidence>
<dbReference type="HOGENOM" id="CLU_2205893_0_0_10"/>
<dbReference type="GeneID" id="78081196"/>
<evidence type="ECO:0000313" key="2">
    <source>
        <dbReference type="Proteomes" id="UP000006420"/>
    </source>
</evidence>
<proteinExistence type="predicted"/>